<name>A0A2S8IBL1_BURCE</name>
<comment type="caution">
    <text evidence="1">The sequence shown here is derived from an EMBL/GenBank/DDBJ whole genome shotgun (WGS) entry which is preliminary data.</text>
</comment>
<organism evidence="1 2">
    <name type="scientific">Burkholderia cepacia</name>
    <name type="common">Pseudomonas cepacia</name>
    <dbReference type="NCBI Taxonomy" id="292"/>
    <lineage>
        <taxon>Bacteria</taxon>
        <taxon>Pseudomonadati</taxon>
        <taxon>Pseudomonadota</taxon>
        <taxon>Betaproteobacteria</taxon>
        <taxon>Burkholderiales</taxon>
        <taxon>Burkholderiaceae</taxon>
        <taxon>Burkholderia</taxon>
        <taxon>Burkholderia cepacia complex</taxon>
    </lineage>
</organism>
<gene>
    <name evidence="1" type="ORF">C5615_30725</name>
</gene>
<proteinExistence type="predicted"/>
<dbReference type="InterPro" id="IPR012334">
    <property type="entry name" value="Pectin_lyas_fold"/>
</dbReference>
<accession>A0A2S8IBL1</accession>
<dbReference type="AlphaFoldDB" id="A0A2S8IBL1"/>
<dbReference type="Gene3D" id="2.160.20.10">
    <property type="entry name" value="Single-stranded right-handed beta-helix, Pectin lyase-like"/>
    <property type="match status" value="1"/>
</dbReference>
<protein>
    <recommendedName>
        <fullName evidence="3">Pectate lyase superfamily protein domain-containing protein</fullName>
    </recommendedName>
</protein>
<dbReference type="SUPFAM" id="SSF51126">
    <property type="entry name" value="Pectin lyase-like"/>
    <property type="match status" value="1"/>
</dbReference>
<evidence type="ECO:0000313" key="2">
    <source>
        <dbReference type="Proteomes" id="UP000238206"/>
    </source>
</evidence>
<evidence type="ECO:0000313" key="1">
    <source>
        <dbReference type="EMBL" id="PQP12183.1"/>
    </source>
</evidence>
<dbReference type="EMBL" id="PUIQ01000053">
    <property type="protein sequence ID" value="PQP12183.1"/>
    <property type="molecule type" value="Genomic_DNA"/>
</dbReference>
<evidence type="ECO:0008006" key="3">
    <source>
        <dbReference type="Google" id="ProtNLM"/>
    </source>
</evidence>
<sequence>MTVTSAFNTSQANITGGTISGLSSPLPQASGGTNCAAASGTCLDNITGFNSTGLMRRTGAGTYSFGAVATFAEGGTGATTQSAALTALLGSSIVPAANGGTGTVTGVSANGTPVLSAIAGLQSATSTTLPQSQVIVANYSSVNDGGGGTFINGTATTANGCTIFNDASGRSWYRQISTSAPVNVRWCGAKGDGSTLDTTAFANALATSRSVFVPNGSYAIADNSLTLQTGQSMIGSGRSTYLNGSYAGGVLITCTTRSGHPCISVAAGANWVTLQDFTLAGAGTLGSIASGNTGIAFLGDCNYCKVQSVELYNHYNGLNLAGTTMGWVQNVVSQYNSNAGASMLNTTSTPMQWQFTNVLSQFNGTQGFLISSQAVGGATQMTLGAMTNVMTFANSGVGLGVIGVSGVPIYDLRITNSFFGQDGNSELYLQPYGGNITVNGTQIELAGTSTTGPNNSTAASHTGYGIQLLNGSSYGISGNWINQNSQAGISVTSTVTNISGNLISNNGQNGTAGTAIGVMVNAGGSVDLNGNTINNTGGATTQLYGVNNAGTINVSMGNNLKPNATGTYTGTAATIGGATLNNQ</sequence>
<reference evidence="1 2" key="1">
    <citation type="submission" date="2018-02" db="EMBL/GenBank/DDBJ databases">
        <title>Draft genome sequencing of Burkholderia cepacia Y14-15.</title>
        <authorList>
            <person name="Zheng B.-X."/>
        </authorList>
    </citation>
    <scope>NUCLEOTIDE SEQUENCE [LARGE SCALE GENOMIC DNA]</scope>
    <source>
        <strain evidence="1 2">Y14-15</strain>
    </source>
</reference>
<dbReference type="Proteomes" id="UP000238206">
    <property type="component" value="Unassembled WGS sequence"/>
</dbReference>
<dbReference type="InterPro" id="IPR011050">
    <property type="entry name" value="Pectin_lyase_fold/virulence"/>
</dbReference>